<protein>
    <recommendedName>
        <fullName evidence="3">F-box domain-containing protein</fullName>
    </recommendedName>
</protein>
<evidence type="ECO:0008006" key="3">
    <source>
        <dbReference type="Google" id="ProtNLM"/>
    </source>
</evidence>
<evidence type="ECO:0000313" key="1">
    <source>
        <dbReference type="EMBL" id="PBK94442.1"/>
    </source>
</evidence>
<dbReference type="Proteomes" id="UP000217790">
    <property type="component" value="Unassembled WGS sequence"/>
</dbReference>
<proteinExistence type="predicted"/>
<dbReference type="STRING" id="47427.A0A2H3DSL0"/>
<name>A0A2H3DSL0_ARMGA</name>
<evidence type="ECO:0000313" key="2">
    <source>
        <dbReference type="Proteomes" id="UP000217790"/>
    </source>
</evidence>
<accession>A0A2H3DSL0</accession>
<keyword evidence="2" id="KW-1185">Reference proteome</keyword>
<dbReference type="OrthoDB" id="3041706at2759"/>
<gene>
    <name evidence="1" type="ORF">ARMGADRAFT_1029537</name>
</gene>
<dbReference type="EMBL" id="KZ293654">
    <property type="protein sequence ID" value="PBK94442.1"/>
    <property type="molecule type" value="Genomic_DNA"/>
</dbReference>
<sequence>MSFDLDTLADGPFDFDLLAEVIDGYDASVNMSTRLAGVSDVCYVSPSIADFIIFTPSGGGIRLLLARTSFHSWCLLTVPAEVWTTIFDSIPHNQQLIYQYVSRMWCRLFTPLSHRYLVLCLPRHRPYWSDDVVADQMIVFEWEIDMSAMVVMYSIQGSMRGVKYINWPIFPYNFFLHLLLMVQTVIFEGAVELQLTGMSLAENSLEGILSPNGCLHYLYIDSIDQGALDANNIPGGQLYHDVRDFMGLTSFCAPFVSTPSPPTLRFLKLDLRYNSDGAMTESFEPNLHGTNELAAFVERGETFPLQTRTCALEELDLALESALPDGCDHCFLCCKHVRYCVDVEFSVQNFGGRQAKLAGVGVFWSTDWPFESSPPIQRSDQEHASELVHVLEADASLSLVSVRYIVHSIEVPL</sequence>
<dbReference type="InParanoid" id="A0A2H3DSL0"/>
<reference evidence="2" key="1">
    <citation type="journal article" date="2017" name="Nat. Ecol. Evol.">
        <title>Genome expansion and lineage-specific genetic innovations in the forest pathogenic fungi Armillaria.</title>
        <authorList>
            <person name="Sipos G."/>
            <person name="Prasanna A.N."/>
            <person name="Walter M.C."/>
            <person name="O'Connor E."/>
            <person name="Balint B."/>
            <person name="Krizsan K."/>
            <person name="Kiss B."/>
            <person name="Hess J."/>
            <person name="Varga T."/>
            <person name="Slot J."/>
            <person name="Riley R."/>
            <person name="Boka B."/>
            <person name="Rigling D."/>
            <person name="Barry K."/>
            <person name="Lee J."/>
            <person name="Mihaltcheva S."/>
            <person name="LaButti K."/>
            <person name="Lipzen A."/>
            <person name="Waldron R."/>
            <person name="Moloney N.M."/>
            <person name="Sperisen C."/>
            <person name="Kredics L."/>
            <person name="Vagvoelgyi C."/>
            <person name="Patrignani A."/>
            <person name="Fitzpatrick D."/>
            <person name="Nagy I."/>
            <person name="Doyle S."/>
            <person name="Anderson J.B."/>
            <person name="Grigoriev I.V."/>
            <person name="Gueldener U."/>
            <person name="Muensterkoetter M."/>
            <person name="Nagy L.G."/>
        </authorList>
    </citation>
    <scope>NUCLEOTIDE SEQUENCE [LARGE SCALE GENOMIC DNA]</scope>
    <source>
        <strain evidence="2">Ar21-2</strain>
    </source>
</reference>
<organism evidence="1 2">
    <name type="scientific">Armillaria gallica</name>
    <name type="common">Bulbous honey fungus</name>
    <name type="synonym">Armillaria bulbosa</name>
    <dbReference type="NCBI Taxonomy" id="47427"/>
    <lineage>
        <taxon>Eukaryota</taxon>
        <taxon>Fungi</taxon>
        <taxon>Dikarya</taxon>
        <taxon>Basidiomycota</taxon>
        <taxon>Agaricomycotina</taxon>
        <taxon>Agaricomycetes</taxon>
        <taxon>Agaricomycetidae</taxon>
        <taxon>Agaricales</taxon>
        <taxon>Marasmiineae</taxon>
        <taxon>Physalacriaceae</taxon>
        <taxon>Armillaria</taxon>
    </lineage>
</organism>
<dbReference type="AlphaFoldDB" id="A0A2H3DSL0"/>